<gene>
    <name evidence="7" type="ORF">ROR02_11330</name>
</gene>
<keyword evidence="7" id="KW-0282">Flagellum</keyword>
<dbReference type="GO" id="GO:0005576">
    <property type="term" value="C:extracellular region"/>
    <property type="evidence" value="ECO:0007669"/>
    <property type="project" value="UniProtKB-SubCell"/>
</dbReference>
<evidence type="ECO:0000256" key="4">
    <source>
        <dbReference type="SAM" id="Coils"/>
    </source>
</evidence>
<dbReference type="PANTHER" id="PTHR42792">
    <property type="entry name" value="FLAGELLIN"/>
    <property type="match status" value="1"/>
</dbReference>
<dbReference type="GO" id="GO:0005198">
    <property type="term" value="F:structural molecule activity"/>
    <property type="evidence" value="ECO:0007669"/>
    <property type="project" value="UniProtKB-UniRule"/>
</dbReference>
<comment type="caution">
    <text evidence="7">The sequence shown here is derived from an EMBL/GenBank/DDBJ whole genome shotgun (WGS) entry which is preliminary data.</text>
</comment>
<organism evidence="7 8">
    <name type="scientific">Pararhodospirillum oryzae</name>
    <dbReference type="NCBI Taxonomy" id="478448"/>
    <lineage>
        <taxon>Bacteria</taxon>
        <taxon>Pseudomonadati</taxon>
        <taxon>Pseudomonadota</taxon>
        <taxon>Alphaproteobacteria</taxon>
        <taxon>Rhodospirillales</taxon>
        <taxon>Rhodospirillaceae</taxon>
        <taxon>Pararhodospirillum</taxon>
    </lineage>
</organism>
<evidence type="ECO:0000256" key="3">
    <source>
        <dbReference type="RuleBase" id="RU362073"/>
    </source>
</evidence>
<keyword evidence="8" id="KW-1185">Reference proteome</keyword>
<comment type="function">
    <text evidence="3">Flagellin is the subunit protein which polymerizes to form the filaments of bacterial flagella.</text>
</comment>
<dbReference type="InterPro" id="IPR001029">
    <property type="entry name" value="Flagellin_N"/>
</dbReference>
<feature type="coiled-coil region" evidence="4">
    <location>
        <begin position="76"/>
        <end position="131"/>
    </location>
</feature>
<evidence type="ECO:0000259" key="6">
    <source>
        <dbReference type="Pfam" id="PF00700"/>
    </source>
</evidence>
<dbReference type="SUPFAM" id="SSF64518">
    <property type="entry name" value="Phase 1 flagellin"/>
    <property type="match status" value="1"/>
</dbReference>
<reference evidence="7 8" key="1">
    <citation type="submission" date="2019-07" db="EMBL/GenBank/DDBJ databases">
        <title>Whole genome shotgun sequence of Rhodospirillum oryzae NBRC 107573.</title>
        <authorList>
            <person name="Hosoyama A."/>
            <person name="Uohara A."/>
            <person name="Ohji S."/>
            <person name="Ichikawa N."/>
        </authorList>
    </citation>
    <scope>NUCLEOTIDE SEQUENCE [LARGE SCALE GENOMIC DNA]</scope>
    <source>
        <strain evidence="7 8">NBRC 107573</strain>
    </source>
</reference>
<keyword evidence="3" id="KW-0964">Secreted</keyword>
<evidence type="ECO:0000313" key="8">
    <source>
        <dbReference type="Proteomes" id="UP000321567"/>
    </source>
</evidence>
<name>A0A512H6E0_9PROT</name>
<keyword evidence="2 3" id="KW-0975">Bacterial flagellum</keyword>
<dbReference type="Pfam" id="PF00700">
    <property type="entry name" value="Flagellin_C"/>
    <property type="match status" value="1"/>
</dbReference>
<evidence type="ECO:0000256" key="2">
    <source>
        <dbReference type="ARBA" id="ARBA00023143"/>
    </source>
</evidence>
<dbReference type="GO" id="GO:0009288">
    <property type="term" value="C:bacterial-type flagellum"/>
    <property type="evidence" value="ECO:0007669"/>
    <property type="project" value="UniProtKB-SubCell"/>
</dbReference>
<dbReference type="RefSeq" id="WP_147163042.1">
    <property type="nucleotide sequence ID" value="NZ_BJZO01000023.1"/>
</dbReference>
<dbReference type="OrthoDB" id="9808068at2"/>
<evidence type="ECO:0000256" key="1">
    <source>
        <dbReference type="ARBA" id="ARBA00005709"/>
    </source>
</evidence>
<dbReference type="Gene3D" id="1.20.1330.10">
    <property type="entry name" value="f41 fragment of flagellin, N-terminal domain"/>
    <property type="match status" value="1"/>
</dbReference>
<protein>
    <recommendedName>
        <fullName evidence="3">Flagellin</fullName>
    </recommendedName>
</protein>
<dbReference type="Proteomes" id="UP000321567">
    <property type="component" value="Unassembled WGS sequence"/>
</dbReference>
<accession>A0A512H6E0</accession>
<keyword evidence="4" id="KW-0175">Coiled coil</keyword>
<dbReference type="InterPro" id="IPR046358">
    <property type="entry name" value="Flagellin_C"/>
</dbReference>
<dbReference type="PRINTS" id="PR00207">
    <property type="entry name" value="FLAGELLIN"/>
</dbReference>
<proteinExistence type="inferred from homology"/>
<dbReference type="EMBL" id="BJZO01000023">
    <property type="protein sequence ID" value="GEO81002.1"/>
    <property type="molecule type" value="Genomic_DNA"/>
</dbReference>
<dbReference type="PANTHER" id="PTHR42792:SF2">
    <property type="entry name" value="FLAGELLIN"/>
    <property type="match status" value="1"/>
</dbReference>
<keyword evidence="7" id="KW-0969">Cilium</keyword>
<evidence type="ECO:0000313" key="7">
    <source>
        <dbReference type="EMBL" id="GEO81002.1"/>
    </source>
</evidence>
<feature type="domain" description="Flagellin C-terminal" evidence="6">
    <location>
        <begin position="215"/>
        <end position="300"/>
    </location>
</feature>
<dbReference type="InterPro" id="IPR001492">
    <property type="entry name" value="Flagellin"/>
</dbReference>
<feature type="domain" description="Flagellin N-terminal" evidence="5">
    <location>
        <begin position="13"/>
        <end position="140"/>
    </location>
</feature>
<comment type="subcellular location">
    <subcellularLocation>
        <location evidence="3">Secreted</location>
    </subcellularLocation>
    <subcellularLocation>
        <location evidence="3">Bacterial flagellum</location>
    </subcellularLocation>
</comment>
<dbReference type="AlphaFoldDB" id="A0A512H6E0"/>
<comment type="similarity">
    <text evidence="1 3">Belongs to the bacterial flagellin family.</text>
</comment>
<evidence type="ECO:0000259" key="5">
    <source>
        <dbReference type="Pfam" id="PF00669"/>
    </source>
</evidence>
<dbReference type="Pfam" id="PF00669">
    <property type="entry name" value="Flagellin_N"/>
    <property type="match status" value="1"/>
</dbReference>
<sequence length="300" mass="31415">MSDNSITLTASTRSNLLSLQRTTTLIGTTQSHLSTGKAVNSAIDDAMSFFKARNLNNRASDLSTIKDNITEGIQVLKAATDALENVEDVLKQMKAVAASAKSTAAADTGTRAKLASQFNELRSQIDHLTNDASYNGINLIKTGADTLTIKFSESTSASDRKLVISGQATNMISTAPTAGTGGGLYVTTAGSTGTSDWAASAGGASGYTATIDTSIAMIDSALVQVRDTAQTFGTNAAMLEIRRDFTENLVNTLETGASNLVNADVNKESANMLALQTRQQLGTISLSIAQQSEQAVLRLF</sequence>
<keyword evidence="7" id="KW-0966">Cell projection</keyword>